<dbReference type="Pfam" id="PF14390">
    <property type="entry name" value="DUF4420"/>
    <property type="match status" value="1"/>
</dbReference>
<evidence type="ECO:0000313" key="1">
    <source>
        <dbReference type="EMBL" id="AZL58949.1"/>
    </source>
</evidence>
<dbReference type="Proteomes" id="UP000282002">
    <property type="component" value="Chromosome"/>
</dbReference>
<evidence type="ECO:0000313" key="2">
    <source>
        <dbReference type="Proteomes" id="UP000282002"/>
    </source>
</evidence>
<dbReference type="AlphaFoldDB" id="A0A3S8U5Y9"/>
<dbReference type="KEGG" id="taw:EI545_08900"/>
<proteinExistence type="predicted"/>
<protein>
    <submittedName>
        <fullName evidence="1">PD-(D/E)XK motif protein</fullName>
    </submittedName>
</protein>
<organism evidence="1 2">
    <name type="scientific">Tabrizicola piscis</name>
    <dbReference type="NCBI Taxonomy" id="2494374"/>
    <lineage>
        <taxon>Bacteria</taxon>
        <taxon>Pseudomonadati</taxon>
        <taxon>Pseudomonadota</taxon>
        <taxon>Alphaproteobacteria</taxon>
        <taxon>Rhodobacterales</taxon>
        <taxon>Paracoccaceae</taxon>
        <taxon>Tabrizicola</taxon>
    </lineage>
</organism>
<keyword evidence="2" id="KW-1185">Reference proteome</keyword>
<dbReference type="RefSeq" id="WP_125325147.1">
    <property type="nucleotide sequence ID" value="NZ_CP034328.1"/>
</dbReference>
<reference evidence="1 2" key="1">
    <citation type="submission" date="2018-12" db="EMBL/GenBank/DDBJ databases">
        <title>Complete genome sequencing of Tabrizicola sp. K13M18.</title>
        <authorList>
            <person name="Bae J.-W."/>
        </authorList>
    </citation>
    <scope>NUCLEOTIDE SEQUENCE [LARGE SCALE GENOMIC DNA]</scope>
    <source>
        <strain evidence="1 2">K13M18</strain>
    </source>
</reference>
<dbReference type="OrthoDB" id="7375322at2"/>
<accession>A0A3S8U5Y9</accession>
<name>A0A3S8U5Y9_9RHOB</name>
<sequence length="315" mass="34296">MNDTPWAGLAPDIGRRVDSEGRYDFFWAVMPNGLPGLLLRVPEGTPTVHPIPILRNLSLSYRLVDNREIFCISLEDRSQVEIFETLCRDVVTAAERAETAGSVLSRAIQRTMRWHHLLRAGVVEGLSIEEQRGLVAELAVLRDLVDRHGALTAIGAWMGPTGSPKDFELADMHVEVKARRGAAHPKITISSAAQLATVDGSALYLRVIDVDTALADQGMTLADHVDATAACFGGDPAAASLWEQRLAASGYLSEQVDSHRVWKTGHARIFQVTEEFPRIVPPLPEGVDDLKYSVSLAACAPFEVADEVLSPARSS</sequence>
<gene>
    <name evidence="1" type="ORF">EI545_08900</name>
</gene>
<dbReference type="EMBL" id="CP034328">
    <property type="protein sequence ID" value="AZL58949.1"/>
    <property type="molecule type" value="Genomic_DNA"/>
</dbReference>
<dbReference type="InterPro" id="IPR025534">
    <property type="entry name" value="DUF4420"/>
</dbReference>